<evidence type="ECO:0000256" key="2">
    <source>
        <dbReference type="ARBA" id="ARBA00022679"/>
    </source>
</evidence>
<gene>
    <name evidence="3" type="ORF">EUB48_17840</name>
</gene>
<dbReference type="PANTHER" id="PTHR13090">
    <property type="entry name" value="ARGININE-HYDROXYLASE NDUFAF5, MITOCHONDRIAL"/>
    <property type="match status" value="1"/>
</dbReference>
<dbReference type="OrthoDB" id="9760689at2"/>
<evidence type="ECO:0000256" key="1">
    <source>
        <dbReference type="ARBA" id="ARBA00022603"/>
    </source>
</evidence>
<dbReference type="InterPro" id="IPR050602">
    <property type="entry name" value="Malonyl-ACP_OMT"/>
</dbReference>
<dbReference type="GO" id="GO:0032259">
    <property type="term" value="P:methylation"/>
    <property type="evidence" value="ECO:0007669"/>
    <property type="project" value="UniProtKB-KW"/>
</dbReference>
<evidence type="ECO:0000313" key="3">
    <source>
        <dbReference type="EMBL" id="QDL38945.1"/>
    </source>
</evidence>
<organism evidence="3 4">
    <name type="scientific">Rhodoferax sediminis</name>
    <dbReference type="NCBI Taxonomy" id="2509614"/>
    <lineage>
        <taxon>Bacteria</taxon>
        <taxon>Pseudomonadati</taxon>
        <taxon>Pseudomonadota</taxon>
        <taxon>Betaproteobacteria</taxon>
        <taxon>Burkholderiales</taxon>
        <taxon>Comamonadaceae</taxon>
        <taxon>Rhodoferax</taxon>
    </lineage>
</organism>
<dbReference type="Gene3D" id="3.40.50.150">
    <property type="entry name" value="Vaccinia Virus protein VP39"/>
    <property type="match status" value="1"/>
</dbReference>
<dbReference type="AlphaFoldDB" id="A0A515DEX5"/>
<accession>A0A515DEX5</accession>
<keyword evidence="1" id="KW-0489">Methyltransferase</keyword>
<keyword evidence="4" id="KW-1185">Reference proteome</keyword>
<dbReference type="InterPro" id="IPR029063">
    <property type="entry name" value="SAM-dependent_MTases_sf"/>
</dbReference>
<proteinExistence type="predicted"/>
<reference evidence="3 4" key="1">
    <citation type="submission" date="2019-01" db="EMBL/GenBank/DDBJ databases">
        <title>Genomic insights into a novel species Rhodoferax sp.</title>
        <authorList>
            <person name="Jin L."/>
        </authorList>
    </citation>
    <scope>NUCLEOTIDE SEQUENCE [LARGE SCALE GENOMIC DNA]</scope>
    <source>
        <strain evidence="3 4">CHu59-6-5</strain>
    </source>
</reference>
<dbReference type="RefSeq" id="WP_142820381.1">
    <property type="nucleotide sequence ID" value="NZ_CP035503.1"/>
</dbReference>
<dbReference type="Proteomes" id="UP000316798">
    <property type="component" value="Chromosome"/>
</dbReference>
<dbReference type="SUPFAM" id="SSF53335">
    <property type="entry name" value="S-adenosyl-L-methionine-dependent methyltransferases"/>
    <property type="match status" value="1"/>
</dbReference>
<protein>
    <submittedName>
        <fullName evidence="3">Biotin synthase</fullName>
    </submittedName>
</protein>
<keyword evidence="2" id="KW-0808">Transferase</keyword>
<sequence>MSQEQSRPPTIDPPAAARWARAAPALSPWLHEEVGRRMEDRLQWIKLQPTRWVHWAPVRGGLQTHALLARRYPGAECFVVEAQERRAQVAIKSIVKPWWNPAGWAAAPTRFEMPSDASVQMLWANMALHDAAAPEALIAQWHRALATDGFLMFSCLGPDTLRELRGLYQALGWPPAGHEFTDMHDWGDMLVHAGFAEPVMDMERITLTYETPARLLQDLRELGRNLHPQRFAALRGRRWQQQLEREMAARLADPQQEGRLALTFEIIYGHALKPAPRLTIRPETSLSLDEMRAALQQRKRAAQA</sequence>
<dbReference type="KEGG" id="rhf:EUB48_17840"/>
<dbReference type="PANTHER" id="PTHR13090:SF1">
    <property type="entry name" value="ARGININE-HYDROXYLASE NDUFAF5, MITOCHONDRIAL"/>
    <property type="match status" value="1"/>
</dbReference>
<dbReference type="GO" id="GO:0008168">
    <property type="term" value="F:methyltransferase activity"/>
    <property type="evidence" value="ECO:0007669"/>
    <property type="project" value="UniProtKB-KW"/>
</dbReference>
<evidence type="ECO:0000313" key="4">
    <source>
        <dbReference type="Proteomes" id="UP000316798"/>
    </source>
</evidence>
<dbReference type="EMBL" id="CP035503">
    <property type="protein sequence ID" value="QDL38945.1"/>
    <property type="molecule type" value="Genomic_DNA"/>
</dbReference>
<name>A0A515DEX5_9BURK</name>